<proteinExistence type="predicted"/>
<dbReference type="AlphaFoldDB" id="A0A2P2PTW2"/>
<accession>A0A2P2PTW2</accession>
<name>A0A2P2PTW2_RHIMU</name>
<evidence type="ECO:0000313" key="1">
    <source>
        <dbReference type="EMBL" id="MBX58170.1"/>
    </source>
</evidence>
<sequence length="27" mass="3280">MLFVRSGLFQTFVDRAPKKICFTFKLW</sequence>
<reference evidence="1" key="1">
    <citation type="submission" date="2018-02" db="EMBL/GenBank/DDBJ databases">
        <title>Rhizophora mucronata_Transcriptome.</title>
        <authorList>
            <person name="Meera S.P."/>
            <person name="Sreeshan A."/>
            <person name="Augustine A."/>
        </authorList>
    </citation>
    <scope>NUCLEOTIDE SEQUENCE</scope>
    <source>
        <tissue evidence="1">Leaf</tissue>
    </source>
</reference>
<protein>
    <submittedName>
        <fullName evidence="1">Uncharacterized protein</fullName>
    </submittedName>
</protein>
<organism evidence="1">
    <name type="scientific">Rhizophora mucronata</name>
    <name type="common">Asiatic mangrove</name>
    <dbReference type="NCBI Taxonomy" id="61149"/>
    <lineage>
        <taxon>Eukaryota</taxon>
        <taxon>Viridiplantae</taxon>
        <taxon>Streptophyta</taxon>
        <taxon>Embryophyta</taxon>
        <taxon>Tracheophyta</taxon>
        <taxon>Spermatophyta</taxon>
        <taxon>Magnoliopsida</taxon>
        <taxon>eudicotyledons</taxon>
        <taxon>Gunneridae</taxon>
        <taxon>Pentapetalae</taxon>
        <taxon>rosids</taxon>
        <taxon>fabids</taxon>
        <taxon>Malpighiales</taxon>
        <taxon>Rhizophoraceae</taxon>
        <taxon>Rhizophora</taxon>
    </lineage>
</organism>
<dbReference type="EMBL" id="GGEC01077686">
    <property type="protein sequence ID" value="MBX58170.1"/>
    <property type="molecule type" value="Transcribed_RNA"/>
</dbReference>